<dbReference type="Proteomes" id="UP000027222">
    <property type="component" value="Unassembled WGS sequence"/>
</dbReference>
<keyword evidence="3" id="KW-1185">Reference proteome</keyword>
<evidence type="ECO:0000313" key="2">
    <source>
        <dbReference type="EMBL" id="KDR76853.1"/>
    </source>
</evidence>
<feature type="transmembrane region" description="Helical" evidence="1">
    <location>
        <begin position="161"/>
        <end position="184"/>
    </location>
</feature>
<feature type="transmembrane region" description="Helical" evidence="1">
    <location>
        <begin position="249"/>
        <end position="267"/>
    </location>
</feature>
<evidence type="ECO:0000256" key="1">
    <source>
        <dbReference type="SAM" id="Phobius"/>
    </source>
</evidence>
<feature type="transmembrane region" description="Helical" evidence="1">
    <location>
        <begin position="94"/>
        <end position="116"/>
    </location>
</feature>
<keyword evidence="1" id="KW-0812">Transmembrane</keyword>
<dbReference type="OrthoDB" id="2756618at2759"/>
<evidence type="ECO:0000313" key="3">
    <source>
        <dbReference type="Proteomes" id="UP000027222"/>
    </source>
</evidence>
<dbReference type="HOGENOM" id="CLU_044614_3_1_1"/>
<reference evidence="3" key="1">
    <citation type="journal article" date="2014" name="Proc. Natl. Acad. Sci. U.S.A.">
        <title>Extensive sampling of basidiomycete genomes demonstrates inadequacy of the white-rot/brown-rot paradigm for wood decay fungi.</title>
        <authorList>
            <person name="Riley R."/>
            <person name="Salamov A.A."/>
            <person name="Brown D.W."/>
            <person name="Nagy L.G."/>
            <person name="Floudas D."/>
            <person name="Held B.W."/>
            <person name="Levasseur A."/>
            <person name="Lombard V."/>
            <person name="Morin E."/>
            <person name="Otillar R."/>
            <person name="Lindquist E.A."/>
            <person name="Sun H."/>
            <person name="LaButti K.M."/>
            <person name="Schmutz J."/>
            <person name="Jabbour D."/>
            <person name="Luo H."/>
            <person name="Baker S.E."/>
            <person name="Pisabarro A.G."/>
            <person name="Walton J.D."/>
            <person name="Blanchette R.A."/>
            <person name="Henrissat B."/>
            <person name="Martin F."/>
            <person name="Cullen D."/>
            <person name="Hibbett D.S."/>
            <person name="Grigoriev I.V."/>
        </authorList>
    </citation>
    <scope>NUCLEOTIDE SEQUENCE [LARGE SCALE GENOMIC DNA]</scope>
    <source>
        <strain evidence="3">CBS 339.88</strain>
    </source>
</reference>
<dbReference type="EMBL" id="KL142378">
    <property type="protein sequence ID" value="KDR76853.1"/>
    <property type="molecule type" value="Genomic_DNA"/>
</dbReference>
<protein>
    <recommendedName>
        <fullName evidence="4">G-protein coupled receptors family 1 profile domain-containing protein</fullName>
    </recommendedName>
</protein>
<evidence type="ECO:0008006" key="4">
    <source>
        <dbReference type="Google" id="ProtNLM"/>
    </source>
</evidence>
<sequence length="321" mass="35203">MPIPVDVAELAGIVVEGGLYGVFLILFGVTIRTLLWKRKLAKLNRIMVVAACLMAVLATCQIVVDTVNIFRAFIPLDRESRIIFLSNPTEPIFAAKHAIYFTMMLVGDAIVTYRAFIVWGRNYLVIAVPVLCSIGSAGKLCAYQTIWAVRHISNVSIKAETGWGIAVFSLSLAANTISTSSIAFKIWQNEQKFSAAFKGYSHSSTRYRRSIMPVARIVAESGVINAAYLLVYTVILVNGTHALEIMANISTPLIGILFAMVIIRAAITAERNMTTNVNSRPHAMELPSTASNPRTQTAIEVNVDWIDDSESSYKKPSMPNA</sequence>
<name>A0A067TCZ4_GALM3</name>
<keyword evidence="1" id="KW-0472">Membrane</keyword>
<accession>A0A067TCZ4</accession>
<feature type="transmembrane region" description="Helical" evidence="1">
    <location>
        <begin position="47"/>
        <end position="74"/>
    </location>
</feature>
<dbReference type="AlphaFoldDB" id="A0A067TCZ4"/>
<feature type="transmembrane region" description="Helical" evidence="1">
    <location>
        <begin position="12"/>
        <end position="35"/>
    </location>
</feature>
<feature type="transmembrane region" description="Helical" evidence="1">
    <location>
        <begin position="214"/>
        <end position="237"/>
    </location>
</feature>
<gene>
    <name evidence="2" type="ORF">GALMADRAFT_139719</name>
</gene>
<keyword evidence="1" id="KW-1133">Transmembrane helix</keyword>
<proteinExistence type="predicted"/>
<feature type="transmembrane region" description="Helical" evidence="1">
    <location>
        <begin position="123"/>
        <end position="149"/>
    </location>
</feature>
<organism evidence="2 3">
    <name type="scientific">Galerina marginata (strain CBS 339.88)</name>
    <dbReference type="NCBI Taxonomy" id="685588"/>
    <lineage>
        <taxon>Eukaryota</taxon>
        <taxon>Fungi</taxon>
        <taxon>Dikarya</taxon>
        <taxon>Basidiomycota</taxon>
        <taxon>Agaricomycotina</taxon>
        <taxon>Agaricomycetes</taxon>
        <taxon>Agaricomycetidae</taxon>
        <taxon>Agaricales</taxon>
        <taxon>Agaricineae</taxon>
        <taxon>Strophariaceae</taxon>
        <taxon>Galerina</taxon>
    </lineage>
</organism>